<keyword evidence="2" id="KW-0472">Membrane</keyword>
<name>A0A915PTP2_9BILA</name>
<evidence type="ECO:0000256" key="2">
    <source>
        <dbReference type="SAM" id="Phobius"/>
    </source>
</evidence>
<feature type="transmembrane region" description="Helical" evidence="2">
    <location>
        <begin position="68"/>
        <end position="86"/>
    </location>
</feature>
<evidence type="ECO:0000313" key="3">
    <source>
        <dbReference type="Proteomes" id="UP000887581"/>
    </source>
</evidence>
<dbReference type="SUPFAM" id="SSF103473">
    <property type="entry name" value="MFS general substrate transporter"/>
    <property type="match status" value="1"/>
</dbReference>
<dbReference type="Pfam" id="PF03137">
    <property type="entry name" value="OATP"/>
    <property type="match status" value="1"/>
</dbReference>
<protein>
    <submittedName>
        <fullName evidence="4">Uncharacterized protein</fullName>
    </submittedName>
</protein>
<keyword evidence="3" id="KW-1185">Reference proteome</keyword>
<dbReference type="PANTHER" id="PTHR11388">
    <property type="entry name" value="ORGANIC ANION TRANSPORTER"/>
    <property type="match status" value="1"/>
</dbReference>
<dbReference type="WBParaSite" id="sdigi.contig303.g7256.t1">
    <property type="protein sequence ID" value="sdigi.contig303.g7256.t1"/>
    <property type="gene ID" value="sdigi.contig303.g7256"/>
</dbReference>
<evidence type="ECO:0000256" key="1">
    <source>
        <dbReference type="ARBA" id="ARBA00023157"/>
    </source>
</evidence>
<proteinExistence type="predicted"/>
<dbReference type="InterPro" id="IPR004156">
    <property type="entry name" value="OATP"/>
</dbReference>
<feature type="transmembrane region" description="Helical" evidence="2">
    <location>
        <begin position="281"/>
        <end position="301"/>
    </location>
</feature>
<dbReference type="PANTHER" id="PTHR11388:SF76">
    <property type="entry name" value="SOLUTE CARRIER ORGANIC ANION TRANSPORTER FAMILY MEMBER"/>
    <property type="match status" value="1"/>
</dbReference>
<sequence>MMATENTNRSLWINFKKCFDNVNHTCAFFVLFAMVLLVESISATYIISTTQAIERQFQVPSKLSGVMVSASDFAYIPMVIFVSYFGSKGNRVKWIGIGTLITAFSHLLISSSNFLFPVEQQMLNYSSFHEDLLPSNELLTSNAKFSQFFDYKLIKDRVNETLREKFLKKISLMNDNSFDIMPSRGVDYSLGTNKTMNMADNYTLNERLLSEIVQKMHTVIGSNTNTSTIREVRNLLQQYVNERANEVMHDLDNIKNSARAPFAFCSKSINNMRDIINLRPIIILFFGLIGFGVGRCMPWSLGVPIIDDSFSKKNLPTFFGISIDQKMLYKYK</sequence>
<keyword evidence="2" id="KW-1133">Transmembrane helix</keyword>
<dbReference type="GO" id="GO:0016323">
    <property type="term" value="C:basolateral plasma membrane"/>
    <property type="evidence" value="ECO:0007669"/>
    <property type="project" value="TreeGrafter"/>
</dbReference>
<keyword evidence="2" id="KW-0812">Transmembrane</keyword>
<dbReference type="GO" id="GO:0015347">
    <property type="term" value="F:sodium-independent organic anion transmembrane transporter activity"/>
    <property type="evidence" value="ECO:0007669"/>
    <property type="project" value="TreeGrafter"/>
</dbReference>
<dbReference type="InterPro" id="IPR036259">
    <property type="entry name" value="MFS_trans_sf"/>
</dbReference>
<dbReference type="Proteomes" id="UP000887581">
    <property type="component" value="Unplaced"/>
</dbReference>
<reference evidence="4" key="1">
    <citation type="submission" date="2022-11" db="UniProtKB">
        <authorList>
            <consortium name="WormBaseParasite"/>
        </authorList>
    </citation>
    <scope>IDENTIFICATION</scope>
</reference>
<feature type="transmembrane region" description="Helical" evidence="2">
    <location>
        <begin position="27"/>
        <end position="47"/>
    </location>
</feature>
<dbReference type="GO" id="GO:0043252">
    <property type="term" value="P:sodium-independent organic anion transport"/>
    <property type="evidence" value="ECO:0007669"/>
    <property type="project" value="TreeGrafter"/>
</dbReference>
<evidence type="ECO:0000313" key="4">
    <source>
        <dbReference type="WBParaSite" id="sdigi.contig303.g7256.t1"/>
    </source>
</evidence>
<organism evidence="3 4">
    <name type="scientific">Setaria digitata</name>
    <dbReference type="NCBI Taxonomy" id="48799"/>
    <lineage>
        <taxon>Eukaryota</taxon>
        <taxon>Metazoa</taxon>
        <taxon>Ecdysozoa</taxon>
        <taxon>Nematoda</taxon>
        <taxon>Chromadorea</taxon>
        <taxon>Rhabditida</taxon>
        <taxon>Spirurina</taxon>
        <taxon>Spiruromorpha</taxon>
        <taxon>Filarioidea</taxon>
        <taxon>Setariidae</taxon>
        <taxon>Setaria</taxon>
    </lineage>
</organism>
<dbReference type="AlphaFoldDB" id="A0A915PTP2"/>
<accession>A0A915PTP2</accession>
<keyword evidence="1" id="KW-1015">Disulfide bond</keyword>